<dbReference type="CDD" id="cd03586">
    <property type="entry name" value="PolY_Pol_IV_kappa"/>
    <property type="match status" value="1"/>
</dbReference>
<evidence type="ECO:0000256" key="6">
    <source>
        <dbReference type="HAMAP-Rule" id="MF_01113"/>
    </source>
</evidence>
<dbReference type="AlphaFoldDB" id="A0A0M0L5I3"/>
<dbReference type="GO" id="GO:0006281">
    <property type="term" value="P:DNA repair"/>
    <property type="evidence" value="ECO:0007669"/>
    <property type="project" value="UniProtKB-UniRule"/>
</dbReference>
<dbReference type="GO" id="GO:0003684">
    <property type="term" value="F:damaged DNA binding"/>
    <property type="evidence" value="ECO:0007669"/>
    <property type="project" value="InterPro"/>
</dbReference>
<dbReference type="InterPro" id="IPR043128">
    <property type="entry name" value="Rev_trsase/Diguanyl_cyclase"/>
</dbReference>
<comment type="cofactor">
    <cofactor evidence="6">
        <name>Mg(2+)</name>
        <dbReference type="ChEBI" id="CHEBI:18420"/>
    </cofactor>
    <text evidence="6">Binds 2 magnesium ions per subunit.</text>
</comment>
<evidence type="ECO:0000256" key="5">
    <source>
        <dbReference type="ARBA" id="ARBA00022932"/>
    </source>
</evidence>
<dbReference type="GO" id="GO:0003887">
    <property type="term" value="F:DNA-directed DNA polymerase activity"/>
    <property type="evidence" value="ECO:0007669"/>
    <property type="project" value="UniProtKB-UniRule"/>
</dbReference>
<dbReference type="NCBIfam" id="NF002492">
    <property type="entry name" value="PRK01810.1"/>
    <property type="match status" value="1"/>
</dbReference>
<dbReference type="PATRIC" id="fig|284581.3.peg.2225"/>
<keyword evidence="3 6" id="KW-0548">Nucleotidyltransferase</keyword>
<accession>A0A0M0L5I3</accession>
<keyword evidence="5 6" id="KW-0239">DNA-directed DNA polymerase</keyword>
<dbReference type="EC" id="2.7.7.7" evidence="6"/>
<evidence type="ECO:0000256" key="1">
    <source>
        <dbReference type="ARBA" id="ARBA00010945"/>
    </source>
</evidence>
<keyword evidence="6" id="KW-0238">DNA-binding</keyword>
<dbReference type="GO" id="GO:0042276">
    <property type="term" value="P:error-prone translesion synthesis"/>
    <property type="evidence" value="ECO:0007669"/>
    <property type="project" value="TreeGrafter"/>
</dbReference>
<dbReference type="RefSeq" id="WP_053401376.1">
    <property type="nucleotide sequence ID" value="NZ_LILC01000013.1"/>
</dbReference>
<dbReference type="InterPro" id="IPR017961">
    <property type="entry name" value="DNA_pol_Y-fam_little_finger"/>
</dbReference>
<dbReference type="Proteomes" id="UP000037558">
    <property type="component" value="Unassembled WGS sequence"/>
</dbReference>
<comment type="similarity">
    <text evidence="1 6">Belongs to the DNA polymerase type-Y family.</text>
</comment>
<evidence type="ECO:0000259" key="7">
    <source>
        <dbReference type="PROSITE" id="PS50173"/>
    </source>
</evidence>
<keyword evidence="6" id="KW-0234">DNA repair</keyword>
<dbReference type="InterPro" id="IPR024728">
    <property type="entry name" value="PolY_HhH_motif"/>
</dbReference>
<feature type="binding site" evidence="6">
    <location>
        <position position="16"/>
    </location>
    <ligand>
        <name>Mg(2+)</name>
        <dbReference type="ChEBI" id="CHEBI:18420"/>
    </ligand>
</feature>
<keyword evidence="2 6" id="KW-0515">Mutator protein</keyword>
<keyword evidence="4 6" id="KW-0227">DNA damage</keyword>
<dbReference type="Pfam" id="PF11799">
    <property type="entry name" value="IMS_C"/>
    <property type="match status" value="1"/>
</dbReference>
<dbReference type="OrthoDB" id="9808813at2"/>
<dbReference type="SUPFAM" id="SSF100879">
    <property type="entry name" value="Lesion bypass DNA polymerase (Y-family), little finger domain"/>
    <property type="match status" value="1"/>
</dbReference>
<dbReference type="GO" id="GO:0009432">
    <property type="term" value="P:SOS response"/>
    <property type="evidence" value="ECO:0007669"/>
    <property type="project" value="TreeGrafter"/>
</dbReference>
<dbReference type="Gene3D" id="3.30.1490.100">
    <property type="entry name" value="DNA polymerase, Y-family, little finger domain"/>
    <property type="match status" value="1"/>
</dbReference>
<dbReference type="PANTHER" id="PTHR11076:SF33">
    <property type="entry name" value="DNA POLYMERASE KAPPA"/>
    <property type="match status" value="1"/>
</dbReference>
<feature type="active site" evidence="6">
    <location>
        <position position="113"/>
    </location>
</feature>
<keyword evidence="6" id="KW-0479">Metal-binding</keyword>
<feature type="site" description="Substrate discrimination" evidence="6">
    <location>
        <position position="21"/>
    </location>
</feature>
<comment type="catalytic activity">
    <reaction evidence="6">
        <text>DNA(n) + a 2'-deoxyribonucleoside 5'-triphosphate = DNA(n+1) + diphosphate</text>
        <dbReference type="Rhea" id="RHEA:22508"/>
        <dbReference type="Rhea" id="RHEA-COMP:17339"/>
        <dbReference type="Rhea" id="RHEA-COMP:17340"/>
        <dbReference type="ChEBI" id="CHEBI:33019"/>
        <dbReference type="ChEBI" id="CHEBI:61560"/>
        <dbReference type="ChEBI" id="CHEBI:173112"/>
        <dbReference type="EC" id="2.7.7.7"/>
    </reaction>
</comment>
<dbReference type="InterPro" id="IPR036775">
    <property type="entry name" value="DNA_pol_Y-fam_lit_finger_sf"/>
</dbReference>
<evidence type="ECO:0000313" key="9">
    <source>
        <dbReference type="Proteomes" id="UP000037558"/>
    </source>
</evidence>
<dbReference type="Pfam" id="PF11798">
    <property type="entry name" value="IMS_HHH"/>
    <property type="match status" value="1"/>
</dbReference>
<dbReference type="NCBIfam" id="NF002677">
    <property type="entry name" value="PRK02406.1"/>
    <property type="match status" value="1"/>
</dbReference>
<dbReference type="Gene3D" id="1.10.150.20">
    <property type="entry name" value="5' to 3' exonuclease, C-terminal subdomain"/>
    <property type="match status" value="1"/>
</dbReference>
<dbReference type="InterPro" id="IPR022880">
    <property type="entry name" value="DNApol_IV"/>
</dbReference>
<keyword evidence="6" id="KW-0235">DNA replication</keyword>
<reference evidence="9" key="1">
    <citation type="submission" date="2015-08" db="EMBL/GenBank/DDBJ databases">
        <title>Fjat-14210 dsm16467.</title>
        <authorList>
            <person name="Liu B."/>
            <person name="Wang J."/>
            <person name="Zhu Y."/>
            <person name="Liu G."/>
            <person name="Chen Q."/>
            <person name="Chen Z."/>
            <person name="Lan J."/>
            <person name="Che J."/>
            <person name="Ge C."/>
            <person name="Shi H."/>
            <person name="Pan Z."/>
            <person name="Liu X."/>
        </authorList>
    </citation>
    <scope>NUCLEOTIDE SEQUENCE [LARGE SCALE GENOMIC DNA]</scope>
    <source>
        <strain evidence="9">DSM 16467</strain>
    </source>
</reference>
<keyword evidence="9" id="KW-1185">Reference proteome</keyword>
<dbReference type="InterPro" id="IPR043502">
    <property type="entry name" value="DNA/RNA_pol_sf"/>
</dbReference>
<dbReference type="GO" id="GO:0000287">
    <property type="term" value="F:magnesium ion binding"/>
    <property type="evidence" value="ECO:0007669"/>
    <property type="project" value="UniProtKB-UniRule"/>
</dbReference>
<keyword evidence="6" id="KW-0963">Cytoplasm</keyword>
<evidence type="ECO:0000313" key="8">
    <source>
        <dbReference type="EMBL" id="KOO46299.1"/>
    </source>
</evidence>
<evidence type="ECO:0000256" key="3">
    <source>
        <dbReference type="ARBA" id="ARBA00022695"/>
    </source>
</evidence>
<comment type="caution">
    <text evidence="8">The sequence shown here is derived from an EMBL/GenBank/DDBJ whole genome shotgun (WGS) entry which is preliminary data.</text>
</comment>
<dbReference type="Gene3D" id="3.40.1170.60">
    <property type="match status" value="1"/>
</dbReference>
<evidence type="ECO:0000256" key="4">
    <source>
        <dbReference type="ARBA" id="ARBA00022763"/>
    </source>
</evidence>
<dbReference type="InterPro" id="IPR050116">
    <property type="entry name" value="DNA_polymerase-Y"/>
</dbReference>
<dbReference type="STRING" id="284581.AMD01_10645"/>
<dbReference type="Pfam" id="PF00817">
    <property type="entry name" value="IMS"/>
    <property type="match status" value="1"/>
</dbReference>
<dbReference type="PROSITE" id="PS50173">
    <property type="entry name" value="UMUC"/>
    <property type="match status" value="1"/>
</dbReference>
<proteinExistence type="inferred from homology"/>
<feature type="domain" description="UmuC" evidence="7">
    <location>
        <begin position="12"/>
        <end position="193"/>
    </location>
</feature>
<comment type="subcellular location">
    <subcellularLocation>
        <location evidence="6">Cytoplasm</location>
    </subcellularLocation>
</comment>
<organism evidence="8 9">
    <name type="scientific">Priestia koreensis</name>
    <dbReference type="NCBI Taxonomy" id="284581"/>
    <lineage>
        <taxon>Bacteria</taxon>
        <taxon>Bacillati</taxon>
        <taxon>Bacillota</taxon>
        <taxon>Bacilli</taxon>
        <taxon>Bacillales</taxon>
        <taxon>Bacillaceae</taxon>
        <taxon>Priestia</taxon>
    </lineage>
</organism>
<dbReference type="GO" id="GO:0005829">
    <property type="term" value="C:cytosol"/>
    <property type="evidence" value="ECO:0007669"/>
    <property type="project" value="TreeGrafter"/>
</dbReference>
<dbReference type="HAMAP" id="MF_01113">
    <property type="entry name" value="DNApol_IV"/>
    <property type="match status" value="1"/>
</dbReference>
<dbReference type="SUPFAM" id="SSF56672">
    <property type="entry name" value="DNA/RNA polymerases"/>
    <property type="match status" value="1"/>
</dbReference>
<keyword evidence="6" id="KW-0808">Transferase</keyword>
<dbReference type="PANTHER" id="PTHR11076">
    <property type="entry name" value="DNA REPAIR POLYMERASE UMUC / TRANSFERASE FAMILY MEMBER"/>
    <property type="match status" value="1"/>
</dbReference>
<name>A0A0M0L5I3_9BACI</name>
<dbReference type="EMBL" id="LILC01000013">
    <property type="protein sequence ID" value="KOO46299.1"/>
    <property type="molecule type" value="Genomic_DNA"/>
</dbReference>
<comment type="function">
    <text evidence="6">Poorly processive, error-prone DNA polymerase involved in untargeted mutagenesis. Copies undamaged DNA at stalled replication forks, which arise in vivo from mismatched or misaligned primer ends. These misaligned primers can be extended by PolIV. Exhibits no 3'-5' exonuclease (proofreading) activity. May be involved in translesional synthesis, in conjunction with the beta clamp from PolIII.</text>
</comment>
<dbReference type="Gene3D" id="3.30.70.270">
    <property type="match status" value="1"/>
</dbReference>
<evidence type="ECO:0000256" key="2">
    <source>
        <dbReference type="ARBA" id="ARBA00022457"/>
    </source>
</evidence>
<comment type="subunit">
    <text evidence="6">Monomer.</text>
</comment>
<keyword evidence="6" id="KW-0460">Magnesium</keyword>
<dbReference type="InterPro" id="IPR001126">
    <property type="entry name" value="UmuC"/>
</dbReference>
<dbReference type="GO" id="GO:0006261">
    <property type="term" value="P:DNA-templated DNA replication"/>
    <property type="evidence" value="ECO:0007669"/>
    <property type="project" value="UniProtKB-UniRule"/>
</dbReference>
<sequence>MKSMYPKNGRVILHVDANAFYASVETAHDPSLEGKALAIAVDPKERRGIIVTCNYQARSRGVYTTMTVWEAKRKCPELIVRKPNFPLYREVSAQMFEFLSTISPLIEPASIDEGYVDITDCYEMGAPLDMATYIQRELLEQYKIPVSIGIAPNKFLAKTASDMKKPLGITVLRKRDIPSLLWARPVSDMHGIGEKTAEKLSGIHIYTIEDLAKADDAALKSTLGVNGIRLKNRANGIDDRQVDPESINQFKSIGNSTTLPADVTDEHAALEIIQRLSETVSARMKRKEVVSSTIQIMLKYSDRKLITRSRSLHNPIVESSAIFQSAAQLFTKNWNGDPLRLIGVTAMNVEVRNDALKQLDLFSFEEEAKQEPLIQTMEKLNEKYGDNFIRRGFDRNTSRSKGIRDDIENRFNKGK</sequence>
<dbReference type="FunFam" id="1.10.150.20:FF:000061">
    <property type="entry name" value="DNA polymerase IV"/>
    <property type="match status" value="1"/>
</dbReference>
<gene>
    <name evidence="6" type="primary">dinB</name>
    <name evidence="8" type="ORF">AMD01_10645</name>
</gene>
<feature type="binding site" evidence="6">
    <location>
        <position position="112"/>
    </location>
    <ligand>
        <name>Mg(2+)</name>
        <dbReference type="ChEBI" id="CHEBI:18420"/>
    </ligand>
</feature>
<protein>
    <recommendedName>
        <fullName evidence="6">DNA polymerase IV</fullName>
        <shortName evidence="6">Pol IV</shortName>
        <ecNumber evidence="6">2.7.7.7</ecNumber>
    </recommendedName>
</protein>